<dbReference type="InterPro" id="IPR027417">
    <property type="entry name" value="P-loop_NTPase"/>
</dbReference>
<evidence type="ECO:0000256" key="15">
    <source>
        <dbReference type="ARBA" id="ARBA00051245"/>
    </source>
</evidence>
<evidence type="ECO:0000259" key="18">
    <source>
        <dbReference type="Pfam" id="PF02706"/>
    </source>
</evidence>
<comment type="catalytic activity">
    <reaction evidence="15">
        <text>L-tyrosyl-[protein] + ATP = O-phospho-L-tyrosyl-[protein] + ADP + H(+)</text>
        <dbReference type="Rhea" id="RHEA:10596"/>
        <dbReference type="Rhea" id="RHEA-COMP:10136"/>
        <dbReference type="Rhea" id="RHEA-COMP:20101"/>
        <dbReference type="ChEBI" id="CHEBI:15378"/>
        <dbReference type="ChEBI" id="CHEBI:30616"/>
        <dbReference type="ChEBI" id="CHEBI:46858"/>
        <dbReference type="ChEBI" id="CHEBI:61978"/>
        <dbReference type="ChEBI" id="CHEBI:456216"/>
        <dbReference type="EC" id="2.7.10.2"/>
    </reaction>
</comment>
<evidence type="ECO:0000256" key="7">
    <source>
        <dbReference type="ARBA" id="ARBA00022679"/>
    </source>
</evidence>
<reference evidence="20 21" key="1">
    <citation type="submission" date="2023-02" db="EMBL/GenBank/DDBJ databases">
        <title>Genome sequence of Sphingomonas naphthae.</title>
        <authorList>
            <person name="Kim S."/>
            <person name="Heo J."/>
            <person name="Kwon S.-W."/>
        </authorList>
    </citation>
    <scope>NUCLEOTIDE SEQUENCE [LARGE SCALE GENOMIC DNA]</scope>
    <source>
        <strain evidence="20 21">KACC 18716</strain>
    </source>
</reference>
<keyword evidence="14" id="KW-0829">Tyrosine-protein kinase</keyword>
<dbReference type="Pfam" id="PF02706">
    <property type="entry name" value="Wzz"/>
    <property type="match status" value="1"/>
</dbReference>
<evidence type="ECO:0000256" key="9">
    <source>
        <dbReference type="ARBA" id="ARBA00022741"/>
    </source>
</evidence>
<keyword evidence="6" id="KW-0997">Cell inner membrane</keyword>
<evidence type="ECO:0000313" key="20">
    <source>
        <dbReference type="EMBL" id="WCT72531.1"/>
    </source>
</evidence>
<evidence type="ECO:0000256" key="16">
    <source>
        <dbReference type="SAM" id="Coils"/>
    </source>
</evidence>
<dbReference type="Pfam" id="PF13614">
    <property type="entry name" value="AAA_31"/>
    <property type="match status" value="1"/>
</dbReference>
<keyword evidence="21" id="KW-1185">Reference proteome</keyword>
<dbReference type="Gene3D" id="3.40.50.300">
    <property type="entry name" value="P-loop containing nucleotide triphosphate hydrolases"/>
    <property type="match status" value="1"/>
</dbReference>
<evidence type="ECO:0000256" key="12">
    <source>
        <dbReference type="ARBA" id="ARBA00022989"/>
    </source>
</evidence>
<evidence type="ECO:0000256" key="14">
    <source>
        <dbReference type="ARBA" id="ARBA00023137"/>
    </source>
</evidence>
<dbReference type="InterPro" id="IPR005702">
    <property type="entry name" value="Wzc-like_C"/>
</dbReference>
<keyword evidence="10" id="KW-0418">Kinase</keyword>
<evidence type="ECO:0000256" key="17">
    <source>
        <dbReference type="SAM" id="Phobius"/>
    </source>
</evidence>
<evidence type="ECO:0000256" key="5">
    <source>
        <dbReference type="ARBA" id="ARBA00022475"/>
    </source>
</evidence>
<evidence type="ECO:0000256" key="6">
    <source>
        <dbReference type="ARBA" id="ARBA00022519"/>
    </source>
</evidence>
<dbReference type="EMBL" id="CP117411">
    <property type="protein sequence ID" value="WCT72531.1"/>
    <property type="molecule type" value="Genomic_DNA"/>
</dbReference>
<sequence length="711" mass="76533">MTEMLQDIPTYARPIEELPQRRLLPDPSYIWTVFRRHIKLALLVAAVVVAAIAIRVVTLQQVYSATATVLIEPRKTEVVKMDSVVPDIAPSSDIVDTEVRILNSPTLAARVAARLNAQGLDIGRFTTDVDKRRAAARLLRQVQIERSGLTLVIDITASTAQAEQSAAIANAFAEEYIDSQRDAKRNATRDASKWLDLRLVDLRASASQADAALQRYRIANGLMSAQGATMAEQEVSALNQQISLARAELAEKQGALATARSQLRRGGQGADVGAALGSNTIGNLRQREAEVSQNLAQLETRYGDLHPDVKTARSQLADIRSQIQKEIDRILSSLEAEAAVAGSRLSSLQSSQGRATGALAANSSAQVGLGELERRADASKQVYQAFLNRSKETAAQEGLQQADARISAFATVPLLPSFPNYKLAGLFAVVAALFAILVTTVLAEYLQRGVATKDDVERRLRLRYAGAVPSLDSTLEGLRSHETPQDYIVSHPFSSFAEAFRSLRAFVTLSAANARVIALASALPQEGKTTTSMCLARSAAMAGSKVVLVDCDLRRRGVSATLGVTNDGVTDVLLGKGRLEDGLFDDPLTPLKILGTSDAPTTANDPLTPENLQRLVAELKVKFDLVILDTAPLLGVADARAVASVADAVVMVTRWRKTSRNAAEAAIELLADAGAKVAGMALTMVDIRKYASTGQTDSYGYHKRFSSYYRN</sequence>
<keyword evidence="11" id="KW-0067">ATP-binding</keyword>
<organism evidence="20 21">
    <name type="scientific">Sphingomonas naphthae</name>
    <dbReference type="NCBI Taxonomy" id="1813468"/>
    <lineage>
        <taxon>Bacteria</taxon>
        <taxon>Pseudomonadati</taxon>
        <taxon>Pseudomonadota</taxon>
        <taxon>Alphaproteobacteria</taxon>
        <taxon>Sphingomonadales</taxon>
        <taxon>Sphingomonadaceae</taxon>
        <taxon>Sphingomonas</taxon>
    </lineage>
</organism>
<evidence type="ECO:0000256" key="2">
    <source>
        <dbReference type="ARBA" id="ARBA00007316"/>
    </source>
</evidence>
<feature type="domain" description="AAA" evidence="19">
    <location>
        <begin position="515"/>
        <end position="659"/>
    </location>
</feature>
<dbReference type="NCBIfam" id="TIGR01007">
    <property type="entry name" value="eps_fam"/>
    <property type="match status" value="1"/>
</dbReference>
<keyword evidence="9" id="KW-0547">Nucleotide-binding</keyword>
<dbReference type="Proteomes" id="UP001220395">
    <property type="component" value="Chromosome"/>
</dbReference>
<dbReference type="PANTHER" id="PTHR32309:SF13">
    <property type="entry name" value="FERRIC ENTEROBACTIN TRANSPORT PROTEIN FEPE"/>
    <property type="match status" value="1"/>
</dbReference>
<accession>A0ABY7THR5</accession>
<keyword evidence="7" id="KW-0808">Transferase</keyword>
<evidence type="ECO:0000256" key="10">
    <source>
        <dbReference type="ARBA" id="ARBA00022777"/>
    </source>
</evidence>
<evidence type="ECO:0000256" key="11">
    <source>
        <dbReference type="ARBA" id="ARBA00022840"/>
    </source>
</evidence>
<keyword evidence="8 17" id="KW-0812">Transmembrane</keyword>
<evidence type="ECO:0000256" key="8">
    <source>
        <dbReference type="ARBA" id="ARBA00022692"/>
    </source>
</evidence>
<name>A0ABY7THR5_9SPHN</name>
<proteinExistence type="inferred from homology"/>
<evidence type="ECO:0000256" key="1">
    <source>
        <dbReference type="ARBA" id="ARBA00004429"/>
    </source>
</evidence>
<comment type="similarity">
    <text evidence="3">Belongs to the etk/wzc family.</text>
</comment>
<feature type="transmembrane region" description="Helical" evidence="17">
    <location>
        <begin position="423"/>
        <end position="443"/>
    </location>
</feature>
<keyword evidence="16" id="KW-0175">Coiled coil</keyword>
<dbReference type="EC" id="2.7.10.2" evidence="4"/>
<dbReference type="CDD" id="cd05387">
    <property type="entry name" value="BY-kinase"/>
    <property type="match status" value="1"/>
</dbReference>
<evidence type="ECO:0000256" key="13">
    <source>
        <dbReference type="ARBA" id="ARBA00023136"/>
    </source>
</evidence>
<evidence type="ECO:0000313" key="21">
    <source>
        <dbReference type="Proteomes" id="UP001220395"/>
    </source>
</evidence>
<comment type="subcellular location">
    <subcellularLocation>
        <location evidence="1">Cell inner membrane</location>
        <topology evidence="1">Multi-pass membrane protein</topology>
    </subcellularLocation>
</comment>
<keyword evidence="12 17" id="KW-1133">Transmembrane helix</keyword>
<dbReference type="SUPFAM" id="SSF52540">
    <property type="entry name" value="P-loop containing nucleoside triphosphate hydrolases"/>
    <property type="match status" value="1"/>
</dbReference>
<evidence type="ECO:0000256" key="3">
    <source>
        <dbReference type="ARBA" id="ARBA00008883"/>
    </source>
</evidence>
<dbReference type="InterPro" id="IPR025669">
    <property type="entry name" value="AAA_dom"/>
</dbReference>
<feature type="coiled-coil region" evidence="16">
    <location>
        <begin position="228"/>
        <end position="255"/>
    </location>
</feature>
<keyword evidence="5" id="KW-1003">Cell membrane</keyword>
<protein>
    <recommendedName>
        <fullName evidence="4">non-specific protein-tyrosine kinase</fullName>
        <ecNumber evidence="4">2.7.10.2</ecNumber>
    </recommendedName>
</protein>
<dbReference type="InterPro" id="IPR003856">
    <property type="entry name" value="LPS_length_determ_N"/>
</dbReference>
<evidence type="ECO:0000259" key="19">
    <source>
        <dbReference type="Pfam" id="PF13614"/>
    </source>
</evidence>
<dbReference type="InterPro" id="IPR050445">
    <property type="entry name" value="Bact_polysacc_biosynth/exp"/>
</dbReference>
<feature type="coiled-coil region" evidence="16">
    <location>
        <begin position="281"/>
        <end position="329"/>
    </location>
</feature>
<keyword evidence="13 17" id="KW-0472">Membrane</keyword>
<feature type="transmembrane region" description="Helical" evidence="17">
    <location>
        <begin position="40"/>
        <end position="58"/>
    </location>
</feature>
<gene>
    <name evidence="20" type="ORF">PQ455_12905</name>
</gene>
<comment type="similarity">
    <text evidence="2">Belongs to the CpsD/CapB family.</text>
</comment>
<feature type="domain" description="Polysaccharide chain length determinant N-terminal" evidence="18">
    <location>
        <begin position="30"/>
        <end position="113"/>
    </location>
</feature>
<dbReference type="PANTHER" id="PTHR32309">
    <property type="entry name" value="TYROSINE-PROTEIN KINASE"/>
    <property type="match status" value="1"/>
</dbReference>
<dbReference type="RefSeq" id="WP_273686497.1">
    <property type="nucleotide sequence ID" value="NZ_CP117411.1"/>
</dbReference>
<evidence type="ECO:0000256" key="4">
    <source>
        <dbReference type="ARBA" id="ARBA00011903"/>
    </source>
</evidence>